<reference evidence="1 2" key="1">
    <citation type="journal article" date="2015" name="Genome Announc.">
        <title>Expanding the biotechnology potential of lactobacilli through comparative genomics of 213 strains and associated genera.</title>
        <authorList>
            <person name="Sun Z."/>
            <person name="Harris H.M."/>
            <person name="McCann A."/>
            <person name="Guo C."/>
            <person name="Argimon S."/>
            <person name="Zhang W."/>
            <person name="Yang X."/>
            <person name="Jeffery I.B."/>
            <person name="Cooney J.C."/>
            <person name="Kagawa T.F."/>
            <person name="Liu W."/>
            <person name="Song Y."/>
            <person name="Salvetti E."/>
            <person name="Wrobel A."/>
            <person name="Rasinkangas P."/>
            <person name="Parkhill J."/>
            <person name="Rea M.C."/>
            <person name="O'Sullivan O."/>
            <person name="Ritari J."/>
            <person name="Douillard F.P."/>
            <person name="Paul Ross R."/>
            <person name="Yang R."/>
            <person name="Briner A.E."/>
            <person name="Felis G.E."/>
            <person name="de Vos W.M."/>
            <person name="Barrangou R."/>
            <person name="Klaenhammer T.R."/>
            <person name="Caufield P.W."/>
            <person name="Cui Y."/>
            <person name="Zhang H."/>
            <person name="O'Toole P.W."/>
        </authorList>
    </citation>
    <scope>NUCLEOTIDE SEQUENCE [LARGE SCALE GENOMIC DNA]</scope>
    <source>
        <strain evidence="1 2">DSM 13145</strain>
    </source>
</reference>
<dbReference type="EMBL" id="AZER01000016">
    <property type="protein sequence ID" value="KRL27336.1"/>
    <property type="molecule type" value="Genomic_DNA"/>
</dbReference>
<proteinExistence type="predicted"/>
<organism evidence="1 2">
    <name type="scientific">Limosilactobacillus frumenti DSM 13145</name>
    <dbReference type="NCBI Taxonomy" id="1423746"/>
    <lineage>
        <taxon>Bacteria</taxon>
        <taxon>Bacillati</taxon>
        <taxon>Bacillota</taxon>
        <taxon>Bacilli</taxon>
        <taxon>Lactobacillales</taxon>
        <taxon>Lactobacillaceae</taxon>
        <taxon>Limosilactobacillus</taxon>
    </lineage>
</organism>
<comment type="caution">
    <text evidence="1">The sequence shown here is derived from an EMBL/GenBank/DDBJ whole genome shotgun (WGS) entry which is preliminary data.</text>
</comment>
<protein>
    <recommendedName>
        <fullName evidence="3">HTH luxR-type domain-containing protein</fullName>
    </recommendedName>
</protein>
<dbReference type="AlphaFoldDB" id="A0A0R1PFX2"/>
<dbReference type="PATRIC" id="fig|1423746.3.peg.1105"/>
<keyword evidence="2" id="KW-1185">Reference proteome</keyword>
<evidence type="ECO:0000313" key="1">
    <source>
        <dbReference type="EMBL" id="KRL27336.1"/>
    </source>
</evidence>
<name>A0A0R1PFX2_9LACO</name>
<gene>
    <name evidence="1" type="ORF">FD27_GL001090</name>
</gene>
<sequence length="85" mass="10043">MAEQISHKICINKIREEVDKCHFQDDEWKIRFLYEHGMSSGTIGEVLDIDKNEICKITQTYHIKNFGKFTVQDVLANIRSDYKVH</sequence>
<evidence type="ECO:0008006" key="3">
    <source>
        <dbReference type="Google" id="ProtNLM"/>
    </source>
</evidence>
<dbReference type="Proteomes" id="UP000051445">
    <property type="component" value="Unassembled WGS sequence"/>
</dbReference>
<accession>A0A0R1PFX2</accession>
<evidence type="ECO:0000313" key="2">
    <source>
        <dbReference type="Proteomes" id="UP000051445"/>
    </source>
</evidence>